<dbReference type="InterPro" id="IPR050659">
    <property type="entry name" value="Peptidase_M24B"/>
</dbReference>
<dbReference type="PANTHER" id="PTHR46112">
    <property type="entry name" value="AMINOPEPTIDASE"/>
    <property type="match status" value="1"/>
</dbReference>
<sequence>MAFAEEYRLKWTDFPRDEYERRTHRAQELMAVDGLDVVVLTSQENVEYFSGFQTGHWNSKSFPTAALVLHRTKDPILVIAQFFSGTAFSTTWVDHLMTFNEPHAAPREYARVLVEAVRTLGGATATIGFERGSHLLPNWNVDDYLYVMSELAPGEIRSAANVIWGTRMIKSERELERMRWLTAITDEAITVARRDLAQGQTEVEVGTRIATEMMARGANGTSFRNIRAGKDRYHCSDSLPQDRPFIDGDLLIIDIGAKFNTYVTDVAYTTHIGKATSRHHEIYDVVVRAQAAAVAKCRPGIPAKEVFFAAESVIKESGLVSLDMIGHGIGMDLHEPVMLTPYNDEPLQAGMVLAVEPWLYDSSGLGVFALEEHVHVTDDVPEMLSSIERDSLMEIV</sequence>
<dbReference type="InterPro" id="IPR036005">
    <property type="entry name" value="Creatinase/aminopeptidase-like"/>
</dbReference>
<keyword evidence="4" id="KW-1185">Reference proteome</keyword>
<gene>
    <name evidence="3" type="ORF">GCM10022239_01790</name>
</gene>
<dbReference type="Gene3D" id="3.90.230.10">
    <property type="entry name" value="Creatinase/methionine aminopeptidase superfamily"/>
    <property type="match status" value="1"/>
</dbReference>
<dbReference type="Pfam" id="PF00557">
    <property type="entry name" value="Peptidase_M24"/>
    <property type="match status" value="1"/>
</dbReference>
<dbReference type="CDD" id="cd01066">
    <property type="entry name" value="APP_MetAP"/>
    <property type="match status" value="1"/>
</dbReference>
<dbReference type="SUPFAM" id="SSF55920">
    <property type="entry name" value="Creatinase/aminopeptidase"/>
    <property type="match status" value="1"/>
</dbReference>
<organism evidence="3 4">
    <name type="scientific">Leifsonella bigeumensis</name>
    <dbReference type="NCBI Taxonomy" id="433643"/>
    <lineage>
        <taxon>Bacteria</taxon>
        <taxon>Bacillati</taxon>
        <taxon>Actinomycetota</taxon>
        <taxon>Actinomycetes</taxon>
        <taxon>Micrococcales</taxon>
        <taxon>Microbacteriaceae</taxon>
        <taxon>Leifsonella</taxon>
    </lineage>
</organism>
<reference evidence="4" key="1">
    <citation type="journal article" date="2019" name="Int. J. Syst. Evol. Microbiol.">
        <title>The Global Catalogue of Microorganisms (GCM) 10K type strain sequencing project: providing services to taxonomists for standard genome sequencing and annotation.</title>
        <authorList>
            <consortium name="The Broad Institute Genomics Platform"/>
            <consortium name="The Broad Institute Genome Sequencing Center for Infectious Disease"/>
            <person name="Wu L."/>
            <person name="Ma J."/>
        </authorList>
    </citation>
    <scope>NUCLEOTIDE SEQUENCE [LARGE SCALE GENOMIC DNA]</scope>
    <source>
        <strain evidence="4">JCM 16949</strain>
    </source>
</reference>
<feature type="domain" description="Creatinase N-terminal" evidence="2">
    <location>
        <begin position="22"/>
        <end position="169"/>
    </location>
</feature>
<proteinExistence type="predicted"/>
<dbReference type="Proteomes" id="UP001501004">
    <property type="component" value="Unassembled WGS sequence"/>
</dbReference>
<evidence type="ECO:0000313" key="4">
    <source>
        <dbReference type="Proteomes" id="UP001501004"/>
    </source>
</evidence>
<dbReference type="EMBL" id="BAABAE010000001">
    <property type="protein sequence ID" value="GAA3728676.1"/>
    <property type="molecule type" value="Genomic_DNA"/>
</dbReference>
<dbReference type="InterPro" id="IPR000994">
    <property type="entry name" value="Pept_M24"/>
</dbReference>
<evidence type="ECO:0000259" key="1">
    <source>
        <dbReference type="Pfam" id="PF00557"/>
    </source>
</evidence>
<evidence type="ECO:0000259" key="2">
    <source>
        <dbReference type="Pfam" id="PF01321"/>
    </source>
</evidence>
<protein>
    <recommendedName>
        <fullName evidence="5">Xaa-Pro aminopeptidase</fullName>
    </recommendedName>
</protein>
<dbReference type="InterPro" id="IPR029149">
    <property type="entry name" value="Creatin/AminoP/Spt16_N"/>
</dbReference>
<dbReference type="InterPro" id="IPR000587">
    <property type="entry name" value="Creatinase_N"/>
</dbReference>
<dbReference type="PANTHER" id="PTHR46112:SF3">
    <property type="entry name" value="AMINOPEPTIDASE YPDF"/>
    <property type="match status" value="1"/>
</dbReference>
<dbReference type="Gene3D" id="3.40.350.10">
    <property type="entry name" value="Creatinase/prolidase N-terminal domain"/>
    <property type="match status" value="1"/>
</dbReference>
<accession>A0ABP7F202</accession>
<evidence type="ECO:0000313" key="3">
    <source>
        <dbReference type="EMBL" id="GAA3728676.1"/>
    </source>
</evidence>
<evidence type="ECO:0008006" key="5">
    <source>
        <dbReference type="Google" id="ProtNLM"/>
    </source>
</evidence>
<dbReference type="RefSeq" id="WP_344752783.1">
    <property type="nucleotide sequence ID" value="NZ_BAABAE010000001.1"/>
</dbReference>
<name>A0ABP7F202_9MICO</name>
<dbReference type="SUPFAM" id="SSF53092">
    <property type="entry name" value="Creatinase/prolidase N-terminal domain"/>
    <property type="match status" value="1"/>
</dbReference>
<dbReference type="Pfam" id="PF01321">
    <property type="entry name" value="Creatinase_N"/>
    <property type="match status" value="1"/>
</dbReference>
<comment type="caution">
    <text evidence="3">The sequence shown here is derived from an EMBL/GenBank/DDBJ whole genome shotgun (WGS) entry which is preliminary data.</text>
</comment>
<feature type="domain" description="Peptidase M24" evidence="1">
    <location>
        <begin position="176"/>
        <end position="378"/>
    </location>
</feature>